<gene>
    <name evidence="2" type="ORF">PAC_03347</name>
</gene>
<dbReference type="EMBL" id="FJOG01000003">
    <property type="protein sequence ID" value="CZR53469.1"/>
    <property type="molecule type" value="Genomic_DNA"/>
</dbReference>
<feature type="compositionally biased region" description="Polar residues" evidence="1">
    <location>
        <begin position="69"/>
        <end position="88"/>
    </location>
</feature>
<organism evidence="2 3">
    <name type="scientific">Phialocephala subalpina</name>
    <dbReference type="NCBI Taxonomy" id="576137"/>
    <lineage>
        <taxon>Eukaryota</taxon>
        <taxon>Fungi</taxon>
        <taxon>Dikarya</taxon>
        <taxon>Ascomycota</taxon>
        <taxon>Pezizomycotina</taxon>
        <taxon>Leotiomycetes</taxon>
        <taxon>Helotiales</taxon>
        <taxon>Mollisiaceae</taxon>
        <taxon>Phialocephala</taxon>
        <taxon>Phialocephala fortinii species complex</taxon>
    </lineage>
</organism>
<feature type="region of interest" description="Disordered" evidence="1">
    <location>
        <begin position="69"/>
        <end position="120"/>
    </location>
</feature>
<evidence type="ECO:0000313" key="2">
    <source>
        <dbReference type="EMBL" id="CZR53469.1"/>
    </source>
</evidence>
<feature type="region of interest" description="Disordered" evidence="1">
    <location>
        <begin position="358"/>
        <end position="377"/>
    </location>
</feature>
<feature type="region of interest" description="Disordered" evidence="1">
    <location>
        <begin position="204"/>
        <end position="227"/>
    </location>
</feature>
<feature type="region of interest" description="Disordered" evidence="1">
    <location>
        <begin position="180"/>
        <end position="199"/>
    </location>
</feature>
<protein>
    <submittedName>
        <fullName evidence="2">Uncharacterized protein</fullName>
    </submittedName>
</protein>
<feature type="region of interest" description="Disordered" evidence="1">
    <location>
        <begin position="385"/>
        <end position="451"/>
    </location>
</feature>
<dbReference type="AlphaFoldDB" id="A0A1L7WL17"/>
<feature type="region of interest" description="Disordered" evidence="1">
    <location>
        <begin position="16"/>
        <end position="44"/>
    </location>
</feature>
<evidence type="ECO:0000313" key="3">
    <source>
        <dbReference type="Proteomes" id="UP000184330"/>
    </source>
</evidence>
<feature type="compositionally biased region" description="Polar residues" evidence="1">
    <location>
        <begin position="108"/>
        <end position="118"/>
    </location>
</feature>
<feature type="compositionally biased region" description="Basic and acidic residues" evidence="1">
    <location>
        <begin position="365"/>
        <end position="374"/>
    </location>
</feature>
<feature type="compositionally biased region" description="Low complexity" evidence="1">
    <location>
        <begin position="442"/>
        <end position="451"/>
    </location>
</feature>
<name>A0A1L7WL17_9HELO</name>
<accession>A0A1L7WL17</accession>
<reference evidence="2 3" key="1">
    <citation type="submission" date="2016-03" db="EMBL/GenBank/DDBJ databases">
        <authorList>
            <person name="Ploux O."/>
        </authorList>
    </citation>
    <scope>NUCLEOTIDE SEQUENCE [LARGE SCALE GENOMIC DNA]</scope>
    <source>
        <strain evidence="2 3">UAMH 11012</strain>
    </source>
</reference>
<proteinExistence type="predicted"/>
<keyword evidence="3" id="KW-1185">Reference proteome</keyword>
<feature type="compositionally biased region" description="Basic and acidic residues" evidence="1">
    <location>
        <begin position="20"/>
        <end position="29"/>
    </location>
</feature>
<feature type="compositionally biased region" description="Polar residues" evidence="1">
    <location>
        <begin position="204"/>
        <end position="225"/>
    </location>
</feature>
<sequence>MKCFAWIESAVQAITNDSKAGQRKDDHKGTSRPSTQQGDEVKIEQIEVPSLTVASLPAAMKASTNNHHLESNADTWNDSDSSAETAVSDSAKRPSIRPISQEDLPVKSSKTSGRSRTMASAREPLYDSSLAFDYNPSVVAYVSSGKIQNTRTLRRRNMSSTSTIFKNSPLAPITIIVTTPEEQSPSPPPTSGSSQPQNPFTQIRAHQQSASLPGSRRTSLSSPNPQLLIPDRHLLMPPTERQINASKLRKAKEFREIRKFLISFMNAKGDQFPKKLRIRMMEMYCITESDLSPEIVAKFNDSEIRDEGVALEQLGISEESTDADDLRMLQMMFTSQIPVVTPTREQAAVDTIPLPRARKQSLSARRAESRKDDGMSWLGPLITSTPMMAPPLDSPPPRPEHKLSHSSSMPNMKPIQETSAPPVPSVPGSYSNAVAHSRRGRNSTLSGGSTTSLVPVETKLKVLDQQTRIKRGNIISGAFGSIREAISSSKANKAAEKRKLLKDAIL</sequence>
<dbReference type="OrthoDB" id="3529015at2759"/>
<feature type="compositionally biased region" description="Pro residues" evidence="1">
    <location>
        <begin position="388"/>
        <end position="397"/>
    </location>
</feature>
<evidence type="ECO:0000256" key="1">
    <source>
        <dbReference type="SAM" id="MobiDB-lite"/>
    </source>
</evidence>
<dbReference type="Proteomes" id="UP000184330">
    <property type="component" value="Unassembled WGS sequence"/>
</dbReference>